<feature type="signal peptide" evidence="9">
    <location>
        <begin position="1"/>
        <end position="22"/>
    </location>
</feature>
<dbReference type="SMART" id="SM00554">
    <property type="entry name" value="FAS1"/>
    <property type="match status" value="1"/>
</dbReference>
<sequence length="254" mass="26561">MASTAFFIATLLTLCISYPATSQKIASPPSFAPAPAPGPHFVNLADLLSVAGPFHTFLNYLNQTQVIKTFQNQANDTDQGITIFVPKDSAFSAIKKPAFANLTQDQLKSLLLLHAIPKYYSLSEFKNLSSSGPVNTFAGGPYALNLTDASGLIRIGSDWANTKITSSVYSTYPVAVYEVDKVLLPKAIFSVEPPMAPAPAPTPDESPVAADAPTGAKGVAGPKGSDSKKSDSGSSMVVVGVMSYLAVVASVAML</sequence>
<keyword evidence="3" id="KW-1003">Cell membrane</keyword>
<dbReference type="InterPro" id="IPR000782">
    <property type="entry name" value="FAS1_domain"/>
</dbReference>
<keyword evidence="12" id="KW-1185">Reference proteome</keyword>
<evidence type="ECO:0000259" key="10">
    <source>
        <dbReference type="PROSITE" id="PS50213"/>
    </source>
</evidence>
<keyword evidence="4" id="KW-0449">Lipoprotein</keyword>
<name>A0A5P1EVQ3_ASPOF</name>
<dbReference type="GO" id="GO:0009834">
    <property type="term" value="P:plant-type secondary cell wall biogenesis"/>
    <property type="evidence" value="ECO:0007669"/>
    <property type="project" value="TreeGrafter"/>
</dbReference>
<evidence type="ECO:0000256" key="6">
    <source>
        <dbReference type="ARBA" id="ARBA00023136"/>
    </source>
</evidence>
<dbReference type="Gene3D" id="2.30.180.10">
    <property type="entry name" value="FAS1 domain"/>
    <property type="match status" value="1"/>
</dbReference>
<feature type="region of interest" description="Disordered" evidence="8">
    <location>
        <begin position="196"/>
        <end position="233"/>
    </location>
</feature>
<keyword evidence="4" id="KW-0325">Glycoprotein</keyword>
<evidence type="ECO:0000256" key="7">
    <source>
        <dbReference type="ARBA" id="ARBA00024686"/>
    </source>
</evidence>
<feature type="chain" id="PRO_5024466560" description="FAS1 domain-containing protein" evidence="9">
    <location>
        <begin position="23"/>
        <end position="254"/>
    </location>
</feature>
<dbReference type="InterPro" id="IPR045003">
    <property type="entry name" value="FLA_A"/>
</dbReference>
<dbReference type="Proteomes" id="UP000243459">
    <property type="component" value="Chromosome 5"/>
</dbReference>
<evidence type="ECO:0000256" key="1">
    <source>
        <dbReference type="ARBA" id="ARBA00004609"/>
    </source>
</evidence>
<dbReference type="GO" id="GO:0098552">
    <property type="term" value="C:side of membrane"/>
    <property type="evidence" value="ECO:0007669"/>
    <property type="project" value="UniProtKB-KW"/>
</dbReference>
<evidence type="ECO:0000256" key="3">
    <source>
        <dbReference type="ARBA" id="ARBA00022475"/>
    </source>
</evidence>
<evidence type="ECO:0000256" key="8">
    <source>
        <dbReference type="SAM" id="MobiDB-lite"/>
    </source>
</evidence>
<comment type="similarity">
    <text evidence="2">Belongs to the fasciclin-like AGP family.</text>
</comment>
<evidence type="ECO:0000313" key="11">
    <source>
        <dbReference type="EMBL" id="ONK69247.1"/>
    </source>
</evidence>
<dbReference type="Pfam" id="PF02469">
    <property type="entry name" value="Fasciclin"/>
    <property type="match status" value="1"/>
</dbReference>
<dbReference type="EMBL" id="CM007385">
    <property type="protein sequence ID" value="ONK69247.1"/>
    <property type="molecule type" value="Genomic_DNA"/>
</dbReference>
<evidence type="ECO:0000313" key="12">
    <source>
        <dbReference type="Proteomes" id="UP000243459"/>
    </source>
</evidence>
<keyword evidence="4" id="KW-0336">GPI-anchor</keyword>
<evidence type="ECO:0000256" key="9">
    <source>
        <dbReference type="SAM" id="SignalP"/>
    </source>
</evidence>
<feature type="domain" description="FAS1" evidence="10">
    <location>
        <begin position="41"/>
        <end position="183"/>
    </location>
</feature>
<evidence type="ECO:0000256" key="4">
    <source>
        <dbReference type="ARBA" id="ARBA00022622"/>
    </source>
</evidence>
<comment type="function">
    <text evidence="7">May be a cell surface adhesion protein.</text>
</comment>
<keyword evidence="5 9" id="KW-0732">Signal</keyword>
<gene>
    <name evidence="11" type="ORF">A4U43_C05F20860</name>
</gene>
<dbReference type="GO" id="GO:0005886">
    <property type="term" value="C:plasma membrane"/>
    <property type="evidence" value="ECO:0007669"/>
    <property type="project" value="UniProtKB-SubCell"/>
</dbReference>
<accession>A0A5P1EVQ3</accession>
<dbReference type="PANTHER" id="PTHR32077:SF3">
    <property type="entry name" value="FASCICLIN-LIKE ARABINOGALACTAN PROTEIN 7"/>
    <property type="match status" value="1"/>
</dbReference>
<keyword evidence="6" id="KW-0472">Membrane</keyword>
<organism evidence="11 12">
    <name type="scientific">Asparagus officinalis</name>
    <name type="common">Garden asparagus</name>
    <dbReference type="NCBI Taxonomy" id="4686"/>
    <lineage>
        <taxon>Eukaryota</taxon>
        <taxon>Viridiplantae</taxon>
        <taxon>Streptophyta</taxon>
        <taxon>Embryophyta</taxon>
        <taxon>Tracheophyta</taxon>
        <taxon>Spermatophyta</taxon>
        <taxon>Magnoliopsida</taxon>
        <taxon>Liliopsida</taxon>
        <taxon>Asparagales</taxon>
        <taxon>Asparagaceae</taxon>
        <taxon>Asparagoideae</taxon>
        <taxon>Asparagus</taxon>
    </lineage>
</organism>
<dbReference type="PANTHER" id="PTHR32077">
    <property type="entry name" value="FASCICLIN-LIKE ARABINOGALACTAN PROTEIN"/>
    <property type="match status" value="1"/>
</dbReference>
<reference evidence="12" key="1">
    <citation type="journal article" date="2017" name="Nat. Commun.">
        <title>The asparagus genome sheds light on the origin and evolution of a young Y chromosome.</title>
        <authorList>
            <person name="Harkess A."/>
            <person name="Zhou J."/>
            <person name="Xu C."/>
            <person name="Bowers J.E."/>
            <person name="Van der Hulst R."/>
            <person name="Ayyampalayam S."/>
            <person name="Mercati F."/>
            <person name="Riccardi P."/>
            <person name="McKain M.R."/>
            <person name="Kakrana A."/>
            <person name="Tang H."/>
            <person name="Ray J."/>
            <person name="Groenendijk J."/>
            <person name="Arikit S."/>
            <person name="Mathioni S.M."/>
            <person name="Nakano M."/>
            <person name="Shan H."/>
            <person name="Telgmann-Rauber A."/>
            <person name="Kanno A."/>
            <person name="Yue Z."/>
            <person name="Chen H."/>
            <person name="Li W."/>
            <person name="Chen Y."/>
            <person name="Xu X."/>
            <person name="Zhang Y."/>
            <person name="Luo S."/>
            <person name="Chen H."/>
            <person name="Gao J."/>
            <person name="Mao Z."/>
            <person name="Pires J.C."/>
            <person name="Luo M."/>
            <person name="Kudrna D."/>
            <person name="Wing R.A."/>
            <person name="Meyers B.C."/>
            <person name="Yi K."/>
            <person name="Kong H."/>
            <person name="Lavrijsen P."/>
            <person name="Sunseri F."/>
            <person name="Falavigna A."/>
            <person name="Ye Y."/>
            <person name="Leebens-Mack J.H."/>
            <person name="Chen G."/>
        </authorList>
    </citation>
    <scope>NUCLEOTIDE SEQUENCE [LARGE SCALE GENOMIC DNA]</scope>
    <source>
        <strain evidence="12">cv. DH0086</strain>
    </source>
</reference>
<dbReference type="OrthoDB" id="286301at2759"/>
<dbReference type="FunFam" id="2.30.180.10:FF:000012">
    <property type="entry name" value="Fasciclin-like arabinogalactan protein 7"/>
    <property type="match status" value="1"/>
</dbReference>
<proteinExistence type="inferred from homology"/>
<dbReference type="OMA" id="MEITMIF"/>
<comment type="subcellular location">
    <subcellularLocation>
        <location evidence="1">Cell membrane</location>
        <topology evidence="1">Lipid-anchor</topology>
        <topology evidence="1">GPI-anchor</topology>
    </subcellularLocation>
</comment>
<dbReference type="AlphaFoldDB" id="A0A5P1EVQ3"/>
<dbReference type="SUPFAM" id="SSF82153">
    <property type="entry name" value="FAS1 domain"/>
    <property type="match status" value="1"/>
</dbReference>
<dbReference type="InterPro" id="IPR036378">
    <property type="entry name" value="FAS1_dom_sf"/>
</dbReference>
<dbReference type="Gramene" id="ONK69247">
    <property type="protein sequence ID" value="ONK69247"/>
    <property type="gene ID" value="A4U43_C05F20860"/>
</dbReference>
<evidence type="ECO:0000256" key="2">
    <source>
        <dbReference type="ARBA" id="ARBA00007843"/>
    </source>
</evidence>
<protein>
    <recommendedName>
        <fullName evidence="10">FAS1 domain-containing protein</fullName>
    </recommendedName>
</protein>
<evidence type="ECO:0000256" key="5">
    <source>
        <dbReference type="ARBA" id="ARBA00022729"/>
    </source>
</evidence>
<dbReference type="PROSITE" id="PS50213">
    <property type="entry name" value="FAS1"/>
    <property type="match status" value="1"/>
</dbReference>